<dbReference type="Gene3D" id="3.20.20.140">
    <property type="entry name" value="Metal-dependent hydrolases"/>
    <property type="match status" value="1"/>
</dbReference>
<dbReference type="PANTHER" id="PTHR42924:SF3">
    <property type="entry name" value="POLYMERASE_HISTIDINOL PHOSPHATASE N-TERMINAL DOMAIN-CONTAINING PROTEIN"/>
    <property type="match status" value="1"/>
</dbReference>
<name>A0AA96LHD6_9BACL</name>
<reference evidence="2 3" key="1">
    <citation type="submission" date="2022-02" db="EMBL/GenBank/DDBJ databases">
        <title>Paenibacillus sp. MBLB1776 Whole Genome Shotgun Sequencing.</title>
        <authorList>
            <person name="Hwang C.Y."/>
            <person name="Cho E.-S."/>
            <person name="Seo M.-J."/>
        </authorList>
    </citation>
    <scope>NUCLEOTIDE SEQUENCE [LARGE SCALE GENOMIC DNA]</scope>
    <source>
        <strain evidence="2 3">MBLB1776</strain>
    </source>
</reference>
<dbReference type="KEGG" id="paun:MJA45_02930"/>
<dbReference type="GO" id="GO:0004534">
    <property type="term" value="F:5'-3' RNA exonuclease activity"/>
    <property type="evidence" value="ECO:0007669"/>
    <property type="project" value="TreeGrafter"/>
</dbReference>
<gene>
    <name evidence="2" type="ORF">MJA45_02930</name>
</gene>
<dbReference type="SUPFAM" id="SSF89550">
    <property type="entry name" value="PHP domain-like"/>
    <property type="match status" value="1"/>
</dbReference>
<keyword evidence="3" id="KW-1185">Reference proteome</keyword>
<dbReference type="InterPro" id="IPR016195">
    <property type="entry name" value="Pol/histidinol_Pase-like"/>
</dbReference>
<evidence type="ECO:0000259" key="1">
    <source>
        <dbReference type="SMART" id="SM00481"/>
    </source>
</evidence>
<dbReference type="EMBL" id="CP130318">
    <property type="protein sequence ID" value="WNQ12031.1"/>
    <property type="molecule type" value="Genomic_DNA"/>
</dbReference>
<dbReference type="RefSeq" id="WP_315605808.1">
    <property type="nucleotide sequence ID" value="NZ_CP130318.1"/>
</dbReference>
<dbReference type="PANTHER" id="PTHR42924">
    <property type="entry name" value="EXONUCLEASE"/>
    <property type="match status" value="1"/>
</dbReference>
<feature type="domain" description="Polymerase/histidinol phosphatase N-terminal" evidence="1">
    <location>
        <begin position="7"/>
        <end position="72"/>
    </location>
</feature>
<dbReference type="InterPro" id="IPR052018">
    <property type="entry name" value="PHP_domain"/>
</dbReference>
<dbReference type="Pfam" id="PF02811">
    <property type="entry name" value="PHP"/>
    <property type="match status" value="1"/>
</dbReference>
<evidence type="ECO:0000313" key="2">
    <source>
        <dbReference type="EMBL" id="WNQ12031.1"/>
    </source>
</evidence>
<organism evidence="2 3">
    <name type="scientific">Paenibacillus aurantius</name>
    <dbReference type="NCBI Taxonomy" id="2918900"/>
    <lineage>
        <taxon>Bacteria</taxon>
        <taxon>Bacillati</taxon>
        <taxon>Bacillota</taxon>
        <taxon>Bacilli</taxon>
        <taxon>Bacillales</taxon>
        <taxon>Paenibacillaceae</taxon>
        <taxon>Paenibacillus</taxon>
    </lineage>
</organism>
<dbReference type="InterPro" id="IPR003141">
    <property type="entry name" value="Pol/His_phosphatase_N"/>
</dbReference>
<dbReference type="AlphaFoldDB" id="A0AA96LHD6"/>
<proteinExistence type="predicted"/>
<sequence>MIRWLPAELHCHTFHSDGKQSLLELAEAARSLGLEAVALTDHNTMTGLTGREEVTAATGVEVIPGLEWTTFFGHMLTLGITEYVDWRNLSPFHIHRGIEGVHRQGGLVGVAHPFRVGSPMCTGCFWEFEVSDWNEVDYVEVWSGLFPSIRRNNARAFALWTDLLNRGHRIAATSGRDWHVSDPVPEPVSATYLGLSAETQASAGLAGAALEALRRGRVAVSMGPRPELFLTTAEGHRCGLGDEVSLPAGGRPEATVTAGVDFTARAGHWELPGGTLQMRLMSNRGELASVALTRVRPQAELTLDMSGVAWLRGELTGVFCGAHTMIGFTNPVYVD</sequence>
<dbReference type="SMART" id="SM00481">
    <property type="entry name" value="POLIIIAc"/>
    <property type="match status" value="1"/>
</dbReference>
<dbReference type="Proteomes" id="UP001305702">
    <property type="component" value="Chromosome"/>
</dbReference>
<evidence type="ECO:0000313" key="3">
    <source>
        <dbReference type="Proteomes" id="UP001305702"/>
    </source>
</evidence>
<dbReference type="NCBIfam" id="NF038032">
    <property type="entry name" value="CehA_McbA_metalo"/>
    <property type="match status" value="1"/>
</dbReference>
<accession>A0AA96LHD6</accession>
<dbReference type="InterPro" id="IPR004013">
    <property type="entry name" value="PHP_dom"/>
</dbReference>
<dbReference type="GO" id="GO:0035312">
    <property type="term" value="F:5'-3' DNA exonuclease activity"/>
    <property type="evidence" value="ECO:0007669"/>
    <property type="project" value="TreeGrafter"/>
</dbReference>
<protein>
    <submittedName>
        <fullName evidence="2">CehA/McbA family metallohydrolase</fullName>
    </submittedName>
</protein>